<dbReference type="OrthoDB" id="10542770at2759"/>
<feature type="chain" id="PRO_5040848208" evidence="2">
    <location>
        <begin position="22"/>
        <end position="252"/>
    </location>
</feature>
<evidence type="ECO:0000313" key="4">
    <source>
        <dbReference type="Proteomes" id="UP001153678"/>
    </source>
</evidence>
<proteinExistence type="predicted"/>
<evidence type="ECO:0000256" key="1">
    <source>
        <dbReference type="SAM" id="Phobius"/>
    </source>
</evidence>
<keyword evidence="1" id="KW-0472">Membrane</keyword>
<evidence type="ECO:0000256" key="2">
    <source>
        <dbReference type="SAM" id="SignalP"/>
    </source>
</evidence>
<keyword evidence="4" id="KW-1185">Reference proteome</keyword>
<evidence type="ECO:0000313" key="3">
    <source>
        <dbReference type="EMBL" id="CAI2166670.1"/>
    </source>
</evidence>
<keyword evidence="1" id="KW-0812">Transmembrane</keyword>
<feature type="transmembrane region" description="Helical" evidence="1">
    <location>
        <begin position="151"/>
        <end position="175"/>
    </location>
</feature>
<reference evidence="3" key="1">
    <citation type="submission" date="2022-08" db="EMBL/GenBank/DDBJ databases">
        <authorList>
            <person name="Kallberg Y."/>
            <person name="Tangrot J."/>
            <person name="Rosling A."/>
        </authorList>
    </citation>
    <scope>NUCLEOTIDE SEQUENCE</scope>
    <source>
        <strain evidence="3">Wild A</strain>
    </source>
</reference>
<keyword evidence="2" id="KW-0732">Signal</keyword>
<name>A0A9W4WRH8_9GLOM</name>
<organism evidence="3 4">
    <name type="scientific">Funneliformis geosporum</name>
    <dbReference type="NCBI Taxonomy" id="1117311"/>
    <lineage>
        <taxon>Eukaryota</taxon>
        <taxon>Fungi</taxon>
        <taxon>Fungi incertae sedis</taxon>
        <taxon>Mucoromycota</taxon>
        <taxon>Glomeromycotina</taxon>
        <taxon>Glomeromycetes</taxon>
        <taxon>Glomerales</taxon>
        <taxon>Glomeraceae</taxon>
        <taxon>Funneliformis</taxon>
    </lineage>
</organism>
<dbReference type="EMBL" id="CAMKVN010000325">
    <property type="protein sequence ID" value="CAI2166670.1"/>
    <property type="molecule type" value="Genomic_DNA"/>
</dbReference>
<dbReference type="AlphaFoldDB" id="A0A9W4WRH8"/>
<gene>
    <name evidence="3" type="ORF">FWILDA_LOCUS2691</name>
</gene>
<sequence>MDRFITLIITLLIFYASLVTSEILINTPESPLIIGKVETVSWSSDTPLEGTGELRLMFNASVNILVDLKMDLKPLFYNWIITSPPGTYYWGLFSTQKAAFSREFSIINAPDTSSPTTAIATASSPATTIIVTKTQTIINNGGQGSSLSKGIIIGVASVVGIAALAGLSVYGFLYFRRRKYIPTPGEDLFCIGDLGSAWIFMDITKNSQVLLVYLLYNYESDAEESENVKHVHNRSGCLATNASLPSLNAKFG</sequence>
<accession>A0A9W4WRH8</accession>
<dbReference type="Proteomes" id="UP001153678">
    <property type="component" value="Unassembled WGS sequence"/>
</dbReference>
<protein>
    <submittedName>
        <fullName evidence="3">19216_t:CDS:1</fullName>
    </submittedName>
</protein>
<feature type="signal peptide" evidence="2">
    <location>
        <begin position="1"/>
        <end position="21"/>
    </location>
</feature>
<keyword evidence="1" id="KW-1133">Transmembrane helix</keyword>
<comment type="caution">
    <text evidence="3">The sequence shown here is derived from an EMBL/GenBank/DDBJ whole genome shotgun (WGS) entry which is preliminary data.</text>
</comment>